<dbReference type="PANTHER" id="PTHR15288">
    <property type="entry name" value="DENN DOMAIN-CONTAINING PROTEIN 2"/>
    <property type="match status" value="1"/>
</dbReference>
<evidence type="ECO:0000259" key="2">
    <source>
        <dbReference type="PROSITE" id="PS50211"/>
    </source>
</evidence>
<dbReference type="PROSITE" id="PS50211">
    <property type="entry name" value="DENN"/>
    <property type="match status" value="1"/>
</dbReference>
<evidence type="ECO:0000313" key="4">
    <source>
        <dbReference type="Proteomes" id="UP001165121"/>
    </source>
</evidence>
<dbReference type="InterPro" id="IPR043153">
    <property type="entry name" value="DENN_C"/>
</dbReference>
<keyword evidence="4" id="KW-1185">Reference proteome</keyword>
<evidence type="ECO:0000256" key="1">
    <source>
        <dbReference type="SAM" id="MobiDB-lite"/>
    </source>
</evidence>
<gene>
    <name evidence="3" type="ORF">Pfra01_000215000</name>
</gene>
<evidence type="ECO:0000313" key="3">
    <source>
        <dbReference type="EMBL" id="GMF19731.1"/>
    </source>
</evidence>
<dbReference type="InterPro" id="IPR051942">
    <property type="entry name" value="DENN_domain_containing_2"/>
</dbReference>
<feature type="domain" description="UDENN" evidence="2">
    <location>
        <begin position="198"/>
        <end position="458"/>
    </location>
</feature>
<proteinExistence type="predicted"/>
<dbReference type="InterPro" id="IPR037516">
    <property type="entry name" value="Tripartite_DENN"/>
</dbReference>
<dbReference type="InterPro" id="IPR001194">
    <property type="entry name" value="cDENN_dom"/>
</dbReference>
<dbReference type="Proteomes" id="UP001165121">
    <property type="component" value="Unassembled WGS sequence"/>
</dbReference>
<dbReference type="Gene3D" id="3.30.450.200">
    <property type="match status" value="1"/>
</dbReference>
<protein>
    <submittedName>
        <fullName evidence="3">Unnamed protein product</fullName>
    </submittedName>
</protein>
<dbReference type="Pfam" id="PF02141">
    <property type="entry name" value="DENN"/>
    <property type="match status" value="1"/>
</dbReference>
<feature type="region of interest" description="Disordered" evidence="1">
    <location>
        <begin position="1"/>
        <end position="70"/>
    </location>
</feature>
<reference evidence="3" key="1">
    <citation type="submission" date="2023-04" db="EMBL/GenBank/DDBJ databases">
        <title>Phytophthora fragariaefolia NBRC 109709.</title>
        <authorList>
            <person name="Ichikawa N."/>
            <person name="Sato H."/>
            <person name="Tonouchi N."/>
        </authorList>
    </citation>
    <scope>NUCLEOTIDE SEQUENCE</scope>
    <source>
        <strain evidence="3">NBRC 109709</strain>
    </source>
</reference>
<organism evidence="3 4">
    <name type="scientific">Phytophthora fragariaefolia</name>
    <dbReference type="NCBI Taxonomy" id="1490495"/>
    <lineage>
        <taxon>Eukaryota</taxon>
        <taxon>Sar</taxon>
        <taxon>Stramenopiles</taxon>
        <taxon>Oomycota</taxon>
        <taxon>Peronosporomycetes</taxon>
        <taxon>Peronosporales</taxon>
        <taxon>Peronosporaceae</taxon>
        <taxon>Phytophthora</taxon>
    </lineage>
</organism>
<accession>A0A9W6TU81</accession>
<comment type="caution">
    <text evidence="3">The sequence shown here is derived from an EMBL/GenBank/DDBJ whole genome shotgun (WGS) entry which is preliminary data.</text>
</comment>
<dbReference type="PANTHER" id="PTHR15288:SF0">
    <property type="entry name" value="UDENN DOMAIN-CONTAINING PROTEIN"/>
    <property type="match status" value="1"/>
</dbReference>
<sequence length="458" mass="50164">MSDSEEESGSVGRQKSIFSGMGRWARPKSPPSSPWNRRSSPDKYPPGPYGDSGCRVAQRTPSVNGSPRRQPVVTVVDMERYLAINTWLERNGINAAQSNTLGPDKCGNSKEYGLFDDMYSSLDALENSLMSELSHLGYSNVASAIVKEVQAQILIQVLDFWCMTELTCTIYILWQNPGEPRSSPALLDYLVVIAPDMVDVAIRNFWNLRENVFEATVAFAHPAESQFIAESLEHFCFPTGIKATTTGASTSVSIDKGGDHLSDKISVSSREGDFFVLMISGGGAQGQSVQYAMCMKGMVQIRDSGDAGNFLILPICYCVVARIPLIPFFRTLLQGLLGKKVDVLSVDVFPSPNSALVLTRPHKENDLDEKVVLLLQWALPSLLSRLSIDRLLQILSLLLVEMKLIVVSDEIPLLSAATLGLASLLHPLGWSGPLISVLPPSMHEYMEVRLQTVATEIG</sequence>
<dbReference type="Gene3D" id="3.40.50.11500">
    <property type="match status" value="1"/>
</dbReference>
<dbReference type="SMART" id="SM00799">
    <property type="entry name" value="DENN"/>
    <property type="match status" value="1"/>
</dbReference>
<dbReference type="AlphaFoldDB" id="A0A9W6TU81"/>
<dbReference type="OrthoDB" id="6019893at2759"/>
<dbReference type="EMBL" id="BSXT01000171">
    <property type="protein sequence ID" value="GMF19731.1"/>
    <property type="molecule type" value="Genomic_DNA"/>
</dbReference>
<name>A0A9W6TU81_9STRA</name>